<reference evidence="6 7" key="1">
    <citation type="submission" date="2020-02" db="EMBL/GenBank/DDBJ databases">
        <title>Characterization of phylogenetic diversity of novel bifidobacterial species isolated in Czech ZOOs.</title>
        <authorList>
            <person name="Lugli G.A."/>
            <person name="Vera N.B."/>
            <person name="Ventura M."/>
        </authorList>
    </citation>
    <scope>NUCLEOTIDE SEQUENCE [LARGE SCALE GENOMIC DNA]</scope>
    <source>
        <strain evidence="6 7">DSM 109957</strain>
    </source>
</reference>
<keyword evidence="2 6" id="KW-0238">DNA-binding</keyword>
<keyword evidence="7" id="KW-1185">Reference proteome</keyword>
<dbReference type="InterPro" id="IPR011006">
    <property type="entry name" value="CheY-like_superfamily"/>
</dbReference>
<dbReference type="PANTHER" id="PTHR43214:SF43">
    <property type="entry name" value="TWO-COMPONENT RESPONSE REGULATOR"/>
    <property type="match status" value="1"/>
</dbReference>
<dbReference type="Proteomes" id="UP000532194">
    <property type="component" value="Unassembled WGS sequence"/>
</dbReference>
<dbReference type="GO" id="GO:0006355">
    <property type="term" value="P:regulation of DNA-templated transcription"/>
    <property type="evidence" value="ECO:0007669"/>
    <property type="project" value="InterPro"/>
</dbReference>
<dbReference type="EMBL" id="JAAIII010000006">
    <property type="protein sequence ID" value="NMM94738.1"/>
    <property type="molecule type" value="Genomic_DNA"/>
</dbReference>
<dbReference type="InterPro" id="IPR001789">
    <property type="entry name" value="Sig_transdc_resp-reg_receiver"/>
</dbReference>
<dbReference type="PRINTS" id="PR00038">
    <property type="entry name" value="HTHLUXR"/>
</dbReference>
<organism evidence="6 7">
    <name type="scientific">Bifidobacterium oedipodis</name>
    <dbReference type="NCBI Taxonomy" id="2675322"/>
    <lineage>
        <taxon>Bacteria</taxon>
        <taxon>Bacillati</taxon>
        <taxon>Actinomycetota</taxon>
        <taxon>Actinomycetes</taxon>
        <taxon>Bifidobacteriales</taxon>
        <taxon>Bifidobacteriaceae</taxon>
        <taxon>Bifidobacterium</taxon>
    </lineage>
</organism>
<sequence>MGKPTILLMDNDAMARMALTTLLTKALPDCTMLPAVSQGADAIRLCTGTAHPPTVLLADVSMNDINGPLVVRAIRKTNDTTAVLALTASVLANHARDMADAGAQGIASKNDDIRLLAVAIHALLQGHTWGDTADVRFDTMQEAHRRVKAEGTRELSPREIEVVNMWSHGESLASIAAALGISEPTVRTQLKRACDKLGVADNRALIAAWVKLSTH</sequence>
<name>A0A7Y0ERP6_9BIFI</name>
<dbReference type="Pfam" id="PF00072">
    <property type="entry name" value="Response_reg"/>
    <property type="match status" value="1"/>
</dbReference>
<dbReference type="RefSeq" id="WP_240947522.1">
    <property type="nucleotide sequence ID" value="NZ_JAAIII010000006.1"/>
</dbReference>
<protein>
    <submittedName>
        <fullName evidence="6">DNA-binding response regulator</fullName>
    </submittedName>
</protein>
<dbReference type="CDD" id="cd06170">
    <property type="entry name" value="LuxR_C_like"/>
    <property type="match status" value="1"/>
</dbReference>
<evidence type="ECO:0000256" key="3">
    <source>
        <dbReference type="PROSITE-ProRule" id="PRU00169"/>
    </source>
</evidence>
<dbReference type="PROSITE" id="PS50110">
    <property type="entry name" value="RESPONSE_REGULATORY"/>
    <property type="match status" value="1"/>
</dbReference>
<feature type="modified residue" description="4-aspartylphosphate" evidence="3">
    <location>
        <position position="59"/>
    </location>
</feature>
<comment type="caution">
    <text evidence="6">The sequence shown here is derived from an EMBL/GenBank/DDBJ whole genome shotgun (WGS) entry which is preliminary data.</text>
</comment>
<dbReference type="CDD" id="cd17535">
    <property type="entry name" value="REC_NarL-like"/>
    <property type="match status" value="1"/>
</dbReference>
<evidence type="ECO:0000313" key="6">
    <source>
        <dbReference type="EMBL" id="NMM94738.1"/>
    </source>
</evidence>
<dbReference type="InterPro" id="IPR000792">
    <property type="entry name" value="Tscrpt_reg_LuxR_C"/>
</dbReference>
<dbReference type="AlphaFoldDB" id="A0A7Y0ERP6"/>
<evidence type="ECO:0000259" key="5">
    <source>
        <dbReference type="PROSITE" id="PS50110"/>
    </source>
</evidence>
<dbReference type="InterPro" id="IPR058245">
    <property type="entry name" value="NreC/VraR/RcsB-like_REC"/>
</dbReference>
<dbReference type="SMART" id="SM00421">
    <property type="entry name" value="HTH_LUXR"/>
    <property type="match status" value="1"/>
</dbReference>
<dbReference type="SUPFAM" id="SSF52172">
    <property type="entry name" value="CheY-like"/>
    <property type="match status" value="1"/>
</dbReference>
<dbReference type="PANTHER" id="PTHR43214">
    <property type="entry name" value="TWO-COMPONENT RESPONSE REGULATOR"/>
    <property type="match status" value="1"/>
</dbReference>
<keyword evidence="1 3" id="KW-0597">Phosphoprotein</keyword>
<dbReference type="Gene3D" id="3.40.50.2300">
    <property type="match status" value="1"/>
</dbReference>
<dbReference type="PROSITE" id="PS50043">
    <property type="entry name" value="HTH_LUXR_2"/>
    <property type="match status" value="1"/>
</dbReference>
<dbReference type="GO" id="GO:0003677">
    <property type="term" value="F:DNA binding"/>
    <property type="evidence" value="ECO:0007669"/>
    <property type="project" value="UniProtKB-KW"/>
</dbReference>
<gene>
    <name evidence="6" type="ORF">G1C95_1926</name>
</gene>
<dbReference type="InterPro" id="IPR039420">
    <property type="entry name" value="WalR-like"/>
</dbReference>
<dbReference type="SUPFAM" id="SSF46894">
    <property type="entry name" value="C-terminal effector domain of the bipartite response regulators"/>
    <property type="match status" value="1"/>
</dbReference>
<evidence type="ECO:0000313" key="7">
    <source>
        <dbReference type="Proteomes" id="UP000532194"/>
    </source>
</evidence>
<proteinExistence type="predicted"/>
<evidence type="ECO:0000256" key="2">
    <source>
        <dbReference type="ARBA" id="ARBA00023125"/>
    </source>
</evidence>
<evidence type="ECO:0000259" key="4">
    <source>
        <dbReference type="PROSITE" id="PS50043"/>
    </source>
</evidence>
<dbReference type="Pfam" id="PF00196">
    <property type="entry name" value="GerE"/>
    <property type="match status" value="1"/>
</dbReference>
<feature type="domain" description="Response regulatory" evidence="5">
    <location>
        <begin position="5"/>
        <end position="124"/>
    </location>
</feature>
<accession>A0A7Y0ERP6</accession>
<evidence type="ECO:0000256" key="1">
    <source>
        <dbReference type="ARBA" id="ARBA00022553"/>
    </source>
</evidence>
<dbReference type="InterPro" id="IPR016032">
    <property type="entry name" value="Sig_transdc_resp-reg_C-effctor"/>
</dbReference>
<dbReference type="SMART" id="SM00448">
    <property type="entry name" value="REC"/>
    <property type="match status" value="1"/>
</dbReference>
<dbReference type="InterPro" id="IPR036388">
    <property type="entry name" value="WH-like_DNA-bd_sf"/>
</dbReference>
<dbReference type="Gene3D" id="1.10.10.10">
    <property type="entry name" value="Winged helix-like DNA-binding domain superfamily/Winged helix DNA-binding domain"/>
    <property type="match status" value="1"/>
</dbReference>
<dbReference type="GO" id="GO:0000160">
    <property type="term" value="P:phosphorelay signal transduction system"/>
    <property type="evidence" value="ECO:0007669"/>
    <property type="project" value="InterPro"/>
</dbReference>
<feature type="domain" description="HTH luxR-type" evidence="4">
    <location>
        <begin position="148"/>
        <end position="213"/>
    </location>
</feature>